<gene>
    <name evidence="1" type="ORF">AVEN_269912_1</name>
</gene>
<reference evidence="1 2" key="1">
    <citation type="journal article" date="2019" name="Sci. Rep.">
        <title>Orb-weaving spider Araneus ventricosus genome elucidates the spidroin gene catalogue.</title>
        <authorList>
            <person name="Kono N."/>
            <person name="Nakamura H."/>
            <person name="Ohtoshi R."/>
            <person name="Moran D.A.P."/>
            <person name="Shinohara A."/>
            <person name="Yoshida Y."/>
            <person name="Fujiwara M."/>
            <person name="Mori M."/>
            <person name="Tomita M."/>
            <person name="Arakawa K."/>
        </authorList>
    </citation>
    <scope>NUCLEOTIDE SEQUENCE [LARGE SCALE GENOMIC DNA]</scope>
</reference>
<sequence length="123" mass="13928">ISSSEQEETERPGLGFTTGSRLRNRETWARFSFTTGSLELRNQGTWAQDFTTGSRLAPEPGAPGLKIQFHHRISSSEPEAPGKQRFQFHHRIVFGTRHLDSRLVSPQDLVFGTRAPWTQDSSF</sequence>
<organism evidence="1 2">
    <name type="scientific">Araneus ventricosus</name>
    <name type="common">Orbweaver spider</name>
    <name type="synonym">Epeira ventricosa</name>
    <dbReference type="NCBI Taxonomy" id="182803"/>
    <lineage>
        <taxon>Eukaryota</taxon>
        <taxon>Metazoa</taxon>
        <taxon>Ecdysozoa</taxon>
        <taxon>Arthropoda</taxon>
        <taxon>Chelicerata</taxon>
        <taxon>Arachnida</taxon>
        <taxon>Araneae</taxon>
        <taxon>Araneomorphae</taxon>
        <taxon>Entelegynae</taxon>
        <taxon>Araneoidea</taxon>
        <taxon>Araneidae</taxon>
        <taxon>Araneus</taxon>
    </lineage>
</organism>
<proteinExistence type="predicted"/>
<keyword evidence="2" id="KW-1185">Reference proteome</keyword>
<feature type="non-terminal residue" evidence="1">
    <location>
        <position position="1"/>
    </location>
</feature>
<protein>
    <submittedName>
        <fullName evidence="1">Uncharacterized protein</fullName>
    </submittedName>
</protein>
<dbReference type="AlphaFoldDB" id="A0A4Y2FPI5"/>
<dbReference type="Proteomes" id="UP000499080">
    <property type="component" value="Unassembled WGS sequence"/>
</dbReference>
<name>A0A4Y2FPI5_ARAVE</name>
<comment type="caution">
    <text evidence="1">The sequence shown here is derived from an EMBL/GenBank/DDBJ whole genome shotgun (WGS) entry which is preliminary data.</text>
</comment>
<dbReference type="EMBL" id="BGPR01001016">
    <property type="protein sequence ID" value="GBM43093.1"/>
    <property type="molecule type" value="Genomic_DNA"/>
</dbReference>
<evidence type="ECO:0000313" key="2">
    <source>
        <dbReference type="Proteomes" id="UP000499080"/>
    </source>
</evidence>
<evidence type="ECO:0000313" key="1">
    <source>
        <dbReference type="EMBL" id="GBM43093.1"/>
    </source>
</evidence>
<accession>A0A4Y2FPI5</accession>